<gene>
    <name evidence="7" type="primary">ssuD</name>
    <name evidence="10" type="ordered locus">Nwi_0682</name>
</gene>
<dbReference type="eggNOG" id="COG2141">
    <property type="taxonomic scope" value="Bacteria"/>
</dbReference>
<dbReference type="Gene3D" id="3.20.20.30">
    <property type="entry name" value="Luciferase-like domain"/>
    <property type="match status" value="1"/>
</dbReference>
<dbReference type="Proteomes" id="UP000002531">
    <property type="component" value="Chromosome"/>
</dbReference>
<dbReference type="EMBL" id="CP000115">
    <property type="protein sequence ID" value="ABA03948.1"/>
    <property type="molecule type" value="Genomic_DNA"/>
</dbReference>
<protein>
    <recommendedName>
        <fullName evidence="2 7">Alkanesulfonate monooxygenase</fullName>
        <ecNumber evidence="2 7">1.14.14.5</ecNumber>
    </recommendedName>
    <alternativeName>
        <fullName evidence="7">FMNH2-dependent aliphatic sulfonate monooxygenase</fullName>
    </alternativeName>
</protein>
<comment type="catalytic activity">
    <reaction evidence="7">
        <text>an alkanesulfonate + FMNH2 + O2 = an aldehyde + FMN + sulfite + H2O + 2 H(+)</text>
        <dbReference type="Rhea" id="RHEA:23064"/>
        <dbReference type="ChEBI" id="CHEBI:15377"/>
        <dbReference type="ChEBI" id="CHEBI:15378"/>
        <dbReference type="ChEBI" id="CHEBI:15379"/>
        <dbReference type="ChEBI" id="CHEBI:17359"/>
        <dbReference type="ChEBI" id="CHEBI:17478"/>
        <dbReference type="ChEBI" id="CHEBI:57618"/>
        <dbReference type="ChEBI" id="CHEBI:58210"/>
        <dbReference type="ChEBI" id="CHEBI:134249"/>
        <dbReference type="EC" id="1.14.14.5"/>
    </reaction>
</comment>
<dbReference type="RefSeq" id="WP_011314004.1">
    <property type="nucleotide sequence ID" value="NC_007406.1"/>
</dbReference>
<dbReference type="CDD" id="cd01094">
    <property type="entry name" value="Alkanesulfonate_monoxygenase"/>
    <property type="match status" value="1"/>
</dbReference>
<organism evidence="10 11">
    <name type="scientific">Nitrobacter winogradskyi (strain ATCC 25391 / DSM 10237 / CIP 104748 / NCIMB 11846 / Nb-255)</name>
    <dbReference type="NCBI Taxonomy" id="323098"/>
    <lineage>
        <taxon>Bacteria</taxon>
        <taxon>Pseudomonadati</taxon>
        <taxon>Pseudomonadota</taxon>
        <taxon>Alphaproteobacteria</taxon>
        <taxon>Hyphomicrobiales</taxon>
        <taxon>Nitrobacteraceae</taxon>
        <taxon>Nitrobacter</taxon>
    </lineage>
</organism>
<name>Q3SUU3_NITWN</name>
<evidence type="ECO:0000256" key="3">
    <source>
        <dbReference type="ARBA" id="ARBA00022630"/>
    </source>
</evidence>
<proteinExistence type="inferred from homology"/>
<evidence type="ECO:0000313" key="10">
    <source>
        <dbReference type="EMBL" id="ABA03948.1"/>
    </source>
</evidence>
<dbReference type="EC" id="1.14.14.5" evidence="2 7"/>
<dbReference type="Pfam" id="PF00296">
    <property type="entry name" value="Bac_luciferase"/>
    <property type="match status" value="1"/>
</dbReference>
<evidence type="ECO:0000256" key="4">
    <source>
        <dbReference type="ARBA" id="ARBA00022643"/>
    </source>
</evidence>
<comment type="function">
    <text evidence="7">Catalyzes the desulfonation of aliphatic sulfonates.</text>
</comment>
<dbReference type="GO" id="GO:0046306">
    <property type="term" value="P:alkanesulfonate catabolic process"/>
    <property type="evidence" value="ECO:0007669"/>
    <property type="project" value="TreeGrafter"/>
</dbReference>
<evidence type="ECO:0000256" key="5">
    <source>
        <dbReference type="ARBA" id="ARBA00023002"/>
    </source>
</evidence>
<dbReference type="NCBIfam" id="TIGR03565">
    <property type="entry name" value="alk_sulf_monoox"/>
    <property type="match status" value="1"/>
</dbReference>
<dbReference type="InterPro" id="IPR050172">
    <property type="entry name" value="SsuD_RutA_monooxygenase"/>
</dbReference>
<dbReference type="GO" id="GO:0008726">
    <property type="term" value="F:alkanesulfonate monooxygenase activity"/>
    <property type="evidence" value="ECO:0007669"/>
    <property type="project" value="UniProtKB-UniRule"/>
</dbReference>
<evidence type="ECO:0000256" key="1">
    <source>
        <dbReference type="ARBA" id="ARBA00007044"/>
    </source>
</evidence>
<dbReference type="AlphaFoldDB" id="Q3SUU3"/>
<evidence type="ECO:0000256" key="2">
    <source>
        <dbReference type="ARBA" id="ARBA00012113"/>
    </source>
</evidence>
<dbReference type="PANTHER" id="PTHR42847">
    <property type="entry name" value="ALKANESULFONATE MONOOXYGENASE"/>
    <property type="match status" value="1"/>
</dbReference>
<dbReference type="KEGG" id="nwi:Nwi_0682"/>
<evidence type="ECO:0000313" key="11">
    <source>
        <dbReference type="Proteomes" id="UP000002531"/>
    </source>
</evidence>
<accession>Q3SUU3</accession>
<sequence>MTVAPAAKVKLLWFLPTHGDGRYLGTTTGGREVNFSYLRQIAQAADQLGYYGVLLPTGRSCEDSWVTASAVAPWTERLRYLVAVRPGLQSPTVAARMTATLDRVSNGRLLINVVTGGDPVENKGDGVYLDHDERYVVTREFLNVYRSLLAGESVNVDGRHIRIEDGRLLFQPVQQPYPPLYFGGSSDAGIDVAVDTVDKYLTWGEPPAQVADKVNRVRALAATRGRQLSFGIRLHVIVRETNAEAWRAADELISYVTDDTIAAAQKIFSRMDSVGQQRMAQLHGGRRDKLEISPNLWGGVGLVRGGAGTALVGDPDTVAARIREYQDIGIDTFILSGYPHLEEAYRFAELVFPLLSQPARDKVDTIRLNTGPFGETIANESRPTEARPLQRETVRS</sequence>
<keyword evidence="5 7" id="KW-0560">Oxidoreductase</keyword>
<dbReference type="OrthoDB" id="9814695at2"/>
<keyword evidence="3 7" id="KW-0285">Flavoprotein</keyword>
<keyword evidence="4 7" id="KW-0288">FMN</keyword>
<comment type="similarity">
    <text evidence="1 7">Belongs to the SsuD family.</text>
</comment>
<keyword evidence="6 7" id="KW-0503">Monooxygenase</keyword>
<dbReference type="HAMAP" id="MF_01229">
    <property type="entry name" value="Alkanesulf_monooxygen"/>
    <property type="match status" value="1"/>
</dbReference>
<evidence type="ECO:0000256" key="6">
    <source>
        <dbReference type="ARBA" id="ARBA00023033"/>
    </source>
</evidence>
<dbReference type="STRING" id="323098.Nwi_0682"/>
<evidence type="ECO:0000256" key="7">
    <source>
        <dbReference type="HAMAP-Rule" id="MF_01229"/>
    </source>
</evidence>
<evidence type="ECO:0000259" key="9">
    <source>
        <dbReference type="Pfam" id="PF00296"/>
    </source>
</evidence>
<dbReference type="InterPro" id="IPR011251">
    <property type="entry name" value="Luciferase-like_dom"/>
</dbReference>
<dbReference type="SUPFAM" id="SSF51679">
    <property type="entry name" value="Bacterial luciferase-like"/>
    <property type="match status" value="1"/>
</dbReference>
<dbReference type="InterPro" id="IPR036661">
    <property type="entry name" value="Luciferase-like_sf"/>
</dbReference>
<dbReference type="PANTHER" id="PTHR42847:SF4">
    <property type="entry name" value="ALKANESULFONATE MONOOXYGENASE-RELATED"/>
    <property type="match status" value="1"/>
</dbReference>
<keyword evidence="11" id="KW-1185">Reference proteome</keyword>
<evidence type="ECO:0000256" key="8">
    <source>
        <dbReference type="SAM" id="MobiDB-lite"/>
    </source>
</evidence>
<dbReference type="InterPro" id="IPR019911">
    <property type="entry name" value="Alkanesulphonate_mOase_FMN-dep"/>
</dbReference>
<dbReference type="HOGENOM" id="CLU_027853_1_0_5"/>
<reference evidence="10 11" key="1">
    <citation type="journal article" date="2006" name="Appl. Environ. Microbiol.">
        <title>Genome sequence of the chemolithoautotrophic nitrite-oxidizing bacterium Nitrobacter winogradskyi Nb-255.</title>
        <authorList>
            <person name="Starkenburg S.R."/>
            <person name="Chain P.S."/>
            <person name="Sayavedra-Soto L.A."/>
            <person name="Hauser L."/>
            <person name="Land M.L."/>
            <person name="Larimer F.W."/>
            <person name="Malfatti S.A."/>
            <person name="Klotz M.G."/>
            <person name="Bottomley P.J."/>
            <person name="Arp D.J."/>
            <person name="Hickey W.J."/>
        </authorList>
    </citation>
    <scope>NUCLEOTIDE SEQUENCE [LARGE SCALE GENOMIC DNA]</scope>
    <source>
        <strain evidence="11">ATCC 25391 / DSM 10237 / CIP 104748 / NCIMB 11846 / Nb-255</strain>
    </source>
</reference>
<feature type="region of interest" description="Disordered" evidence="8">
    <location>
        <begin position="374"/>
        <end position="396"/>
    </location>
</feature>
<feature type="compositionally biased region" description="Basic and acidic residues" evidence="8">
    <location>
        <begin position="382"/>
        <end position="396"/>
    </location>
</feature>
<feature type="domain" description="Luciferase-like" evidence="9">
    <location>
        <begin position="10"/>
        <end position="331"/>
    </location>
</feature>
<dbReference type="NCBIfam" id="NF001939">
    <property type="entry name" value="PRK00719.1"/>
    <property type="match status" value="1"/>
</dbReference>